<keyword evidence="2" id="KW-1185">Reference proteome</keyword>
<dbReference type="EMBL" id="OV121134">
    <property type="protein sequence ID" value="CAH0552463.1"/>
    <property type="molecule type" value="Genomic_DNA"/>
</dbReference>
<dbReference type="OrthoDB" id="10058715at2759"/>
<protein>
    <submittedName>
        <fullName evidence="1">Uncharacterized protein</fullName>
    </submittedName>
</protein>
<dbReference type="AlphaFoldDB" id="A0A9P0AZS4"/>
<proteinExistence type="predicted"/>
<sequence length="107" mass="11627">MKIPEDIDFLLSQSQKGRPGYLAGIDKKLSDVDTTTDDDVDICEEHILGVPLLESGKAASAVYQLLEEHQLSESVKALCCDTTASNSGRINGACVLHIYELILKCAF</sequence>
<gene>
    <name evidence="1" type="ORF">MELIAE_LOCUS4676</name>
</gene>
<name>A0A9P0AZS4_BRAAE</name>
<organism evidence="1 2">
    <name type="scientific">Brassicogethes aeneus</name>
    <name type="common">Rape pollen beetle</name>
    <name type="synonym">Meligethes aeneus</name>
    <dbReference type="NCBI Taxonomy" id="1431903"/>
    <lineage>
        <taxon>Eukaryota</taxon>
        <taxon>Metazoa</taxon>
        <taxon>Ecdysozoa</taxon>
        <taxon>Arthropoda</taxon>
        <taxon>Hexapoda</taxon>
        <taxon>Insecta</taxon>
        <taxon>Pterygota</taxon>
        <taxon>Neoptera</taxon>
        <taxon>Endopterygota</taxon>
        <taxon>Coleoptera</taxon>
        <taxon>Polyphaga</taxon>
        <taxon>Cucujiformia</taxon>
        <taxon>Nitidulidae</taxon>
        <taxon>Meligethinae</taxon>
        <taxon>Brassicogethes</taxon>
    </lineage>
</organism>
<reference evidence="1" key="1">
    <citation type="submission" date="2021-12" db="EMBL/GenBank/DDBJ databases">
        <authorList>
            <person name="King R."/>
        </authorList>
    </citation>
    <scope>NUCLEOTIDE SEQUENCE</scope>
</reference>
<accession>A0A9P0AZS4</accession>
<evidence type="ECO:0000313" key="1">
    <source>
        <dbReference type="EMBL" id="CAH0552463.1"/>
    </source>
</evidence>
<evidence type="ECO:0000313" key="2">
    <source>
        <dbReference type="Proteomes" id="UP001154078"/>
    </source>
</evidence>
<dbReference type="Proteomes" id="UP001154078">
    <property type="component" value="Chromosome 3"/>
</dbReference>